<reference evidence="1 2" key="1">
    <citation type="journal article" date="2020" name="Phytopathology">
        <title>Genome Sequence Resources of Colletotrichum truncatum, C. plurivorum, C. musicola, and C. sojae: Four Species Pathogenic to Soybean (Glycine max).</title>
        <authorList>
            <person name="Rogerio F."/>
            <person name="Boufleur T.R."/>
            <person name="Ciampi-Guillardi M."/>
            <person name="Sukno S.A."/>
            <person name="Thon M.R."/>
            <person name="Massola Junior N.S."/>
            <person name="Baroncelli R."/>
        </authorList>
    </citation>
    <scope>NUCLEOTIDE SEQUENCE [LARGE SCALE GENOMIC DNA]</scope>
    <source>
        <strain evidence="1 2">CMES1059</strain>
    </source>
</reference>
<gene>
    <name evidence="1" type="ORF">CTRU02_201175</name>
</gene>
<accession>A0ACC3ZGK4</accession>
<sequence length="380" mass="39598">MNINSYLVAFVAAFSLVDAQCHANNCARAVTGTRLGPATVASRREDCSSYLRTTITNAASTEYITVTSQGSAITRTYAASTVTVTTTVTPFSIPPPSLTLDTEVPIVTPFSEPERRDIEGRQVLLPIPVYASACDGSSAYRSACSCWGVSSTFIVVSTDTTSTVTITSIERDTISVVDSTGITTTTAFVTSTPDVNVPTDGPSTIPSVSELPSETSSDEPSVSTDPPTTLVTSVVSLTSEDPSSTATGVTPTSSPAPGTCNDYTSSFPVTPTGVGVFCRCTYEDPVCAQGFGPNSNSWPLVLTIEICATICDADANCRAFSFSPSRLQCVTLDGGPLLGSYPNREDWTFAVRRPGSCISEQCNDNVSSSSAGAIATATNT</sequence>
<dbReference type="EMBL" id="VUJX02000001">
    <property type="protein sequence ID" value="KAL0943289.1"/>
    <property type="molecule type" value="Genomic_DNA"/>
</dbReference>
<protein>
    <submittedName>
        <fullName evidence="1">Uncharacterized protein</fullName>
    </submittedName>
</protein>
<name>A0ACC3ZGK4_COLTU</name>
<evidence type="ECO:0000313" key="1">
    <source>
        <dbReference type="EMBL" id="KAL0943289.1"/>
    </source>
</evidence>
<organism evidence="1 2">
    <name type="scientific">Colletotrichum truncatum</name>
    <name type="common">Anthracnose fungus</name>
    <name type="synonym">Colletotrichum capsici</name>
    <dbReference type="NCBI Taxonomy" id="5467"/>
    <lineage>
        <taxon>Eukaryota</taxon>
        <taxon>Fungi</taxon>
        <taxon>Dikarya</taxon>
        <taxon>Ascomycota</taxon>
        <taxon>Pezizomycotina</taxon>
        <taxon>Sordariomycetes</taxon>
        <taxon>Hypocreomycetidae</taxon>
        <taxon>Glomerellales</taxon>
        <taxon>Glomerellaceae</taxon>
        <taxon>Colletotrichum</taxon>
        <taxon>Colletotrichum truncatum species complex</taxon>
    </lineage>
</organism>
<dbReference type="Proteomes" id="UP000805649">
    <property type="component" value="Unassembled WGS sequence"/>
</dbReference>
<keyword evidence="2" id="KW-1185">Reference proteome</keyword>
<comment type="caution">
    <text evidence="1">The sequence shown here is derived from an EMBL/GenBank/DDBJ whole genome shotgun (WGS) entry which is preliminary data.</text>
</comment>
<proteinExistence type="predicted"/>
<evidence type="ECO:0000313" key="2">
    <source>
        <dbReference type="Proteomes" id="UP000805649"/>
    </source>
</evidence>